<dbReference type="GO" id="GO:0004620">
    <property type="term" value="F:phospholipase activity"/>
    <property type="evidence" value="ECO:0007669"/>
    <property type="project" value="InterPro"/>
</dbReference>
<dbReference type="Pfam" id="PF00657">
    <property type="entry name" value="Lipase_GDSL"/>
    <property type="match status" value="1"/>
</dbReference>
<keyword evidence="3" id="KW-1185">Reference proteome</keyword>
<dbReference type="InterPro" id="IPR038885">
    <property type="entry name" value="PLB1"/>
</dbReference>
<organism evidence="2 3">
    <name type="scientific">Habropoda laboriosa</name>
    <dbReference type="NCBI Taxonomy" id="597456"/>
    <lineage>
        <taxon>Eukaryota</taxon>
        <taxon>Metazoa</taxon>
        <taxon>Ecdysozoa</taxon>
        <taxon>Arthropoda</taxon>
        <taxon>Hexapoda</taxon>
        <taxon>Insecta</taxon>
        <taxon>Pterygota</taxon>
        <taxon>Neoptera</taxon>
        <taxon>Endopterygota</taxon>
        <taxon>Hymenoptera</taxon>
        <taxon>Apocrita</taxon>
        <taxon>Aculeata</taxon>
        <taxon>Apoidea</taxon>
        <taxon>Anthophila</taxon>
        <taxon>Apidae</taxon>
        <taxon>Habropoda</taxon>
    </lineage>
</organism>
<dbReference type="Proteomes" id="UP000053825">
    <property type="component" value="Unassembled WGS sequence"/>
</dbReference>
<sequence>MKRLCMYFVLQLCVLTASQKTSLDSPINLYIYRHVRNWVIKNFGPGDDPRRYEAGAYGKVQDEVPIDVPFPCNVTGGRSSEIPDSVHRLRPGDIDVIAAMGDSLTAGVGIFATDLIGLPIENRGAAGSIGGQGTWRTYLTLPNILKEFNPNLVGYALGDSLTSHPASQLNVAELGAMSKDMPFMAKYLVNRIRNDSRIDINKHWKLISISIGSNDFCAEMCAVSSPWSLIENHKIDLINTLRILRDNLPRTFLTLNLPPHLEALIATRQGRSSLKCYAMTNLECPCLFALQYRDRRPEYYDIMRRRQSKHVLAAGTPKLTEIRADKYLKPWSGPYKEFFWQELEEEIANYEEFQTDDFTVVTLPTLKRVTIPLAEDGYSDVSYLSADCFHVSQKANARFANGIWNNLLEPIGNKTERWYAPYERFLCPTEERPYLMTIKSTVKENTVSELI</sequence>
<dbReference type="STRING" id="597456.A0A0L7RJY1"/>
<dbReference type="PANTHER" id="PTHR21325">
    <property type="entry name" value="PHOSPHOLIPASE B, PLB1"/>
    <property type="match status" value="1"/>
</dbReference>
<evidence type="ECO:0000313" key="2">
    <source>
        <dbReference type="EMBL" id="KOC71046.1"/>
    </source>
</evidence>
<dbReference type="Gene3D" id="3.40.50.1110">
    <property type="entry name" value="SGNH hydrolase"/>
    <property type="match status" value="1"/>
</dbReference>
<keyword evidence="1" id="KW-0732">Signal</keyword>
<proteinExistence type="predicted"/>
<dbReference type="InterPro" id="IPR001087">
    <property type="entry name" value="GDSL"/>
</dbReference>
<dbReference type="GO" id="GO:0006644">
    <property type="term" value="P:phospholipid metabolic process"/>
    <property type="evidence" value="ECO:0007669"/>
    <property type="project" value="TreeGrafter"/>
</dbReference>
<evidence type="ECO:0000313" key="3">
    <source>
        <dbReference type="Proteomes" id="UP000053825"/>
    </source>
</evidence>
<dbReference type="CDD" id="cd01824">
    <property type="entry name" value="Phospholipase_B_like"/>
    <property type="match status" value="1"/>
</dbReference>
<name>A0A0L7RJY1_9HYME</name>
<dbReference type="AlphaFoldDB" id="A0A0L7RJY1"/>
<dbReference type="OrthoDB" id="10265800at2759"/>
<reference evidence="2 3" key="1">
    <citation type="submission" date="2015-07" db="EMBL/GenBank/DDBJ databases">
        <title>The genome of Habropoda laboriosa.</title>
        <authorList>
            <person name="Pan H."/>
            <person name="Kapheim K."/>
        </authorList>
    </citation>
    <scope>NUCLEOTIDE SEQUENCE [LARGE SCALE GENOMIC DNA]</scope>
    <source>
        <strain evidence="2">0110345459</strain>
    </source>
</reference>
<evidence type="ECO:0000256" key="1">
    <source>
        <dbReference type="SAM" id="SignalP"/>
    </source>
</evidence>
<dbReference type="PANTHER" id="PTHR21325:SF31">
    <property type="entry name" value="GH22081P-RELATED"/>
    <property type="match status" value="1"/>
</dbReference>
<dbReference type="SUPFAM" id="SSF52266">
    <property type="entry name" value="SGNH hydrolase"/>
    <property type="match status" value="2"/>
</dbReference>
<dbReference type="InterPro" id="IPR036514">
    <property type="entry name" value="SGNH_hydro_sf"/>
</dbReference>
<protein>
    <submittedName>
        <fullName evidence="2">Phospholipase B1, membrane-associated</fullName>
    </submittedName>
</protein>
<feature type="chain" id="PRO_5005575408" evidence="1">
    <location>
        <begin position="21"/>
        <end position="451"/>
    </location>
</feature>
<dbReference type="EMBL" id="KQ414580">
    <property type="protein sequence ID" value="KOC71046.1"/>
    <property type="molecule type" value="Genomic_DNA"/>
</dbReference>
<gene>
    <name evidence="2" type="ORF">WH47_07190</name>
</gene>
<accession>A0A0L7RJY1</accession>
<feature type="signal peptide" evidence="1">
    <location>
        <begin position="1"/>
        <end position="20"/>
    </location>
</feature>
<dbReference type="InterPro" id="IPR035547">
    <property type="entry name" value="Phospholipase_B"/>
</dbReference>